<evidence type="ECO:0000256" key="3">
    <source>
        <dbReference type="ARBA" id="ARBA00005547"/>
    </source>
</evidence>
<evidence type="ECO:0000256" key="5">
    <source>
        <dbReference type="ARBA" id="ARBA00022603"/>
    </source>
</evidence>
<dbReference type="AlphaFoldDB" id="A0A316YXD3"/>
<dbReference type="PANTHER" id="PTHR12734:SF0">
    <property type="entry name" value="18S RRNA (GUANINE-N(7))-METHYLTRANSFERASE-RELATED"/>
    <property type="match status" value="1"/>
</dbReference>
<evidence type="ECO:0000259" key="11">
    <source>
        <dbReference type="Pfam" id="PF12589"/>
    </source>
</evidence>
<dbReference type="EMBL" id="KZ819634">
    <property type="protein sequence ID" value="PWN94180.1"/>
    <property type="molecule type" value="Genomic_DNA"/>
</dbReference>
<proteinExistence type="inferred from homology"/>
<keyword evidence="8" id="KW-0539">Nucleus</keyword>
<dbReference type="GO" id="GO:0016435">
    <property type="term" value="F:rRNA (guanine) methyltransferase activity"/>
    <property type="evidence" value="ECO:0007669"/>
    <property type="project" value="InterPro"/>
</dbReference>
<reference evidence="12 13" key="1">
    <citation type="journal article" date="2018" name="Mol. Biol. Evol.">
        <title>Broad Genomic Sampling Reveals a Smut Pathogenic Ancestry of the Fungal Clade Ustilaginomycotina.</title>
        <authorList>
            <person name="Kijpornyongpan T."/>
            <person name="Mondo S.J."/>
            <person name="Barry K."/>
            <person name="Sandor L."/>
            <person name="Lee J."/>
            <person name="Lipzen A."/>
            <person name="Pangilinan J."/>
            <person name="LaButti K."/>
            <person name="Hainaut M."/>
            <person name="Henrissat B."/>
            <person name="Grigoriev I.V."/>
            <person name="Spatafora J.W."/>
            <person name="Aime M.C."/>
        </authorList>
    </citation>
    <scope>NUCLEOTIDE SEQUENCE [LARGE SCALE GENOMIC DNA]</scope>
    <source>
        <strain evidence="12 13">MCA 4198</strain>
    </source>
</reference>
<feature type="region of interest" description="Disordered" evidence="9">
    <location>
        <begin position="285"/>
        <end position="306"/>
    </location>
</feature>
<accession>A0A316YXD3</accession>
<evidence type="ECO:0000256" key="6">
    <source>
        <dbReference type="ARBA" id="ARBA00022679"/>
    </source>
</evidence>
<dbReference type="PANTHER" id="PTHR12734">
    <property type="entry name" value="METHYLTRANSFERASE-RELATED"/>
    <property type="match status" value="1"/>
</dbReference>
<evidence type="ECO:0000256" key="2">
    <source>
        <dbReference type="ARBA" id="ARBA00004496"/>
    </source>
</evidence>
<feature type="domain" description="18S rRNA (guanine(1575)-N(7))-methyltransferase Bud23 C-terminal" evidence="11">
    <location>
        <begin position="222"/>
        <end position="303"/>
    </location>
</feature>
<dbReference type="Pfam" id="PF12589">
    <property type="entry name" value="WBS_methylT"/>
    <property type="match status" value="1"/>
</dbReference>
<dbReference type="Proteomes" id="UP000245768">
    <property type="component" value="Unassembled WGS sequence"/>
</dbReference>
<evidence type="ECO:0000256" key="1">
    <source>
        <dbReference type="ARBA" id="ARBA00004123"/>
    </source>
</evidence>
<dbReference type="InterPro" id="IPR022238">
    <property type="entry name" value="Bud23_C"/>
</dbReference>
<dbReference type="InterPro" id="IPR029063">
    <property type="entry name" value="SAM-dependent_MTases_sf"/>
</dbReference>
<dbReference type="InterPro" id="IPR013216">
    <property type="entry name" value="Methyltransf_11"/>
</dbReference>
<name>A0A316YXD3_9BASI</name>
<dbReference type="Gene3D" id="3.40.50.150">
    <property type="entry name" value="Vaccinia Virus protein VP39"/>
    <property type="match status" value="1"/>
</dbReference>
<protein>
    <submittedName>
        <fullName evidence="12">Putative methyltransferase C26A3.06</fullName>
    </submittedName>
</protein>
<gene>
    <name evidence="12" type="ORF">FA10DRAFT_274223</name>
</gene>
<keyword evidence="6 12" id="KW-0808">Transferase</keyword>
<dbReference type="InterPro" id="IPR039769">
    <property type="entry name" value="Bud23-like"/>
</dbReference>
<dbReference type="OrthoDB" id="2877at2759"/>
<evidence type="ECO:0000313" key="12">
    <source>
        <dbReference type="EMBL" id="PWN94180.1"/>
    </source>
</evidence>
<evidence type="ECO:0000256" key="9">
    <source>
        <dbReference type="SAM" id="MobiDB-lite"/>
    </source>
</evidence>
<evidence type="ECO:0000256" key="8">
    <source>
        <dbReference type="ARBA" id="ARBA00023242"/>
    </source>
</evidence>
<dbReference type="InParanoid" id="A0A316YXD3"/>
<keyword evidence="4" id="KW-0963">Cytoplasm</keyword>
<dbReference type="GO" id="GO:0070476">
    <property type="term" value="P:rRNA (guanine-N7)-methylation"/>
    <property type="evidence" value="ECO:0007669"/>
    <property type="project" value="InterPro"/>
</dbReference>
<comment type="similarity">
    <text evidence="3">Belongs to the class I-like SAM-binding methyltransferase superfamily. BUD23/WBSCR22 family.</text>
</comment>
<keyword evidence="7" id="KW-0949">S-adenosyl-L-methionine</keyword>
<dbReference type="GO" id="GO:0005737">
    <property type="term" value="C:cytoplasm"/>
    <property type="evidence" value="ECO:0007669"/>
    <property type="project" value="UniProtKB-SubCell"/>
</dbReference>
<evidence type="ECO:0000313" key="13">
    <source>
        <dbReference type="Proteomes" id="UP000245768"/>
    </source>
</evidence>
<dbReference type="CDD" id="cd02440">
    <property type="entry name" value="AdoMet_MTases"/>
    <property type="match status" value="1"/>
</dbReference>
<evidence type="ECO:0000256" key="4">
    <source>
        <dbReference type="ARBA" id="ARBA00022490"/>
    </source>
</evidence>
<keyword evidence="5 12" id="KW-0489">Methyltransferase</keyword>
<dbReference type="RefSeq" id="XP_025381378.1">
    <property type="nucleotide sequence ID" value="XM_025523209.1"/>
</dbReference>
<keyword evidence="13" id="KW-1185">Reference proteome</keyword>
<evidence type="ECO:0000256" key="7">
    <source>
        <dbReference type="ARBA" id="ARBA00022691"/>
    </source>
</evidence>
<comment type="subcellular location">
    <subcellularLocation>
        <location evidence="2">Cytoplasm</location>
    </subcellularLocation>
    <subcellularLocation>
        <location evidence="1">Nucleus</location>
    </subcellularLocation>
</comment>
<evidence type="ECO:0000259" key="10">
    <source>
        <dbReference type="Pfam" id="PF08241"/>
    </source>
</evidence>
<dbReference type="FunCoup" id="A0A316YXD3">
    <property type="interactions" value="511"/>
</dbReference>
<dbReference type="STRING" id="215250.A0A316YXD3"/>
<dbReference type="Pfam" id="PF08241">
    <property type="entry name" value="Methyltransf_11"/>
    <property type="match status" value="1"/>
</dbReference>
<dbReference type="GeneID" id="37045125"/>
<dbReference type="FunFam" id="3.40.50.150:FF:000017">
    <property type="entry name" value="probable 18S rRNA (Guanine-N(7))-methyltransferase"/>
    <property type="match status" value="1"/>
</dbReference>
<dbReference type="SUPFAM" id="SSF53335">
    <property type="entry name" value="S-adenosyl-L-methionine-dependent methyltransferases"/>
    <property type="match status" value="1"/>
</dbReference>
<dbReference type="GO" id="GO:0005730">
    <property type="term" value="C:nucleolus"/>
    <property type="evidence" value="ECO:0007669"/>
    <property type="project" value="TreeGrafter"/>
</dbReference>
<feature type="domain" description="Methyltransferase type 11" evidence="10">
    <location>
        <begin position="57"/>
        <end position="132"/>
    </location>
</feature>
<organism evidence="12 13">
    <name type="scientific">Acaromyces ingoldii</name>
    <dbReference type="NCBI Taxonomy" id="215250"/>
    <lineage>
        <taxon>Eukaryota</taxon>
        <taxon>Fungi</taxon>
        <taxon>Dikarya</taxon>
        <taxon>Basidiomycota</taxon>
        <taxon>Ustilaginomycotina</taxon>
        <taxon>Exobasidiomycetes</taxon>
        <taxon>Exobasidiales</taxon>
        <taxon>Cryptobasidiaceae</taxon>
        <taxon>Acaromyces</taxon>
    </lineage>
</organism>
<sequence>MSRPEHIAPPEIFYGDDEARKYSANSRVQHIQATMTERALELLNLPAWKQESGALLLDIGCGSGLSGEVVSEMGHQWVGYDIAPSMLEVALEREVDGDLLLADAGHGCPFRAGSFDGAISISALQWLLNADTNTNAPIARLSRFFSTLHACLSHGARAALQFYPESDAQVELCMKAATKSGFGGGLVVDFPNSRKARKCFLVLWVGGAMRVPKGLEDLVQAGDTSEGQVLPRGLVAEHENPDAVGEVKFERRKGSKVAKRKAGRKVKDEKGSREWILKKKDLYRKRGKEDVPSDSKFTGRKRRTAF</sequence>